<dbReference type="Pfam" id="PF00903">
    <property type="entry name" value="Glyoxalase"/>
    <property type="match status" value="1"/>
</dbReference>
<proteinExistence type="predicted"/>
<dbReference type="Gene3D" id="3.10.180.10">
    <property type="entry name" value="2,3-Dihydroxybiphenyl 1,2-Dioxygenase, domain 1"/>
    <property type="match status" value="1"/>
</dbReference>
<dbReference type="InterPro" id="IPR029068">
    <property type="entry name" value="Glyas_Bleomycin-R_OHBP_Dase"/>
</dbReference>
<evidence type="ECO:0000313" key="3">
    <source>
        <dbReference type="Proteomes" id="UP000198736"/>
    </source>
</evidence>
<keyword evidence="3" id="KW-1185">Reference proteome</keyword>
<name>A0A0S4LKH0_9BACT</name>
<dbReference type="EC" id="2.5.1.18" evidence="2"/>
<dbReference type="STRING" id="1742973.COMA2_230042"/>
<evidence type="ECO:0000259" key="1">
    <source>
        <dbReference type="PROSITE" id="PS51819"/>
    </source>
</evidence>
<dbReference type="InterPro" id="IPR051332">
    <property type="entry name" value="Fosfomycin_Res_Enzymes"/>
</dbReference>
<evidence type="ECO:0000313" key="2">
    <source>
        <dbReference type="EMBL" id="CUS36454.1"/>
    </source>
</evidence>
<organism evidence="2 3">
    <name type="scientific">Candidatus Nitrospira nitrificans</name>
    <dbReference type="NCBI Taxonomy" id="1742973"/>
    <lineage>
        <taxon>Bacteria</taxon>
        <taxon>Pseudomonadati</taxon>
        <taxon>Nitrospirota</taxon>
        <taxon>Nitrospiria</taxon>
        <taxon>Nitrospirales</taxon>
        <taxon>Nitrospiraceae</taxon>
        <taxon>Nitrospira</taxon>
    </lineage>
</organism>
<accession>A0A0S4LKH0</accession>
<protein>
    <submittedName>
        <fullName evidence="2">Putative Glutathione transferase FosA</fullName>
        <ecNumber evidence="2">2.5.1.18</ecNumber>
    </submittedName>
</protein>
<dbReference type="OrthoDB" id="4265398at2"/>
<gene>
    <name evidence="2" type="ORF">COMA2_230042</name>
</gene>
<dbReference type="PROSITE" id="PS51819">
    <property type="entry name" value="VOC"/>
    <property type="match status" value="1"/>
</dbReference>
<dbReference type="EMBL" id="CZPZ01000016">
    <property type="protein sequence ID" value="CUS36454.1"/>
    <property type="molecule type" value="Genomic_DNA"/>
</dbReference>
<feature type="domain" description="VOC" evidence="1">
    <location>
        <begin position="8"/>
        <end position="133"/>
    </location>
</feature>
<dbReference type="CDD" id="cd06587">
    <property type="entry name" value="VOC"/>
    <property type="match status" value="1"/>
</dbReference>
<dbReference type="PANTHER" id="PTHR36113:SF3">
    <property type="entry name" value="SLL5075 PROTEIN"/>
    <property type="match status" value="1"/>
</dbReference>
<dbReference type="InterPro" id="IPR037523">
    <property type="entry name" value="VOC_core"/>
</dbReference>
<dbReference type="GO" id="GO:0004364">
    <property type="term" value="F:glutathione transferase activity"/>
    <property type="evidence" value="ECO:0007669"/>
    <property type="project" value="UniProtKB-EC"/>
</dbReference>
<dbReference type="PANTHER" id="PTHR36113">
    <property type="entry name" value="LYASE, PUTATIVE-RELATED-RELATED"/>
    <property type="match status" value="1"/>
</dbReference>
<sequence>MTVPLHRGLRHLALRVIDLPRSRRFYEELLGMRVVWEPDPENVYFSSGVDNLALHQISKDELSSYDPSKTQLLDHMGVMCDSPQAVDQMYRAIVPKIASLGGRIAKEPKQHRDDSYSFYFADPDGNLIQALYEPTISKIRIGLGDED</sequence>
<dbReference type="InterPro" id="IPR004360">
    <property type="entry name" value="Glyas_Fos-R_dOase_dom"/>
</dbReference>
<dbReference type="Proteomes" id="UP000198736">
    <property type="component" value="Unassembled WGS sequence"/>
</dbReference>
<reference evidence="3" key="1">
    <citation type="submission" date="2015-10" db="EMBL/GenBank/DDBJ databases">
        <authorList>
            <person name="Luecker S."/>
            <person name="Luecker S."/>
        </authorList>
    </citation>
    <scope>NUCLEOTIDE SEQUENCE [LARGE SCALE GENOMIC DNA]</scope>
</reference>
<keyword evidence="2" id="KW-0808">Transferase</keyword>
<dbReference type="SUPFAM" id="SSF54593">
    <property type="entry name" value="Glyoxalase/Bleomycin resistance protein/Dihydroxybiphenyl dioxygenase"/>
    <property type="match status" value="1"/>
</dbReference>
<dbReference type="RefSeq" id="WP_090898049.1">
    <property type="nucleotide sequence ID" value="NZ_CZPZ01000016.1"/>
</dbReference>
<dbReference type="AlphaFoldDB" id="A0A0S4LKH0"/>